<evidence type="ECO:0000313" key="2">
    <source>
        <dbReference type="Proteomes" id="UP000277570"/>
    </source>
</evidence>
<proteinExistence type="predicted"/>
<dbReference type="RefSeq" id="WP_243123097.1">
    <property type="nucleotide sequence ID" value="NZ_UYIN01000011.1"/>
</dbReference>
<accession>A0ABY6SV09</accession>
<reference evidence="1 2" key="1">
    <citation type="submission" date="2018-11" db="EMBL/GenBank/DDBJ databases">
        <authorList>
            <consortium name="Pathogen Informatics"/>
        </authorList>
    </citation>
    <scope>NUCLEOTIDE SEQUENCE [LARGE SCALE GENOMIC DNA]</scope>
    <source>
        <strain evidence="1 2">NCTC10913</strain>
    </source>
</reference>
<organism evidence="1 2">
    <name type="scientific">Clostridium carnis</name>
    <dbReference type="NCBI Taxonomy" id="1530"/>
    <lineage>
        <taxon>Bacteria</taxon>
        <taxon>Bacillati</taxon>
        <taxon>Bacillota</taxon>
        <taxon>Clostridia</taxon>
        <taxon>Eubacteriales</taxon>
        <taxon>Clostridiaceae</taxon>
        <taxon>Clostridium</taxon>
    </lineage>
</organism>
<keyword evidence="2" id="KW-1185">Reference proteome</keyword>
<dbReference type="EMBL" id="UYIN01000011">
    <property type="protein sequence ID" value="VDG72458.1"/>
    <property type="molecule type" value="Genomic_DNA"/>
</dbReference>
<name>A0ABY6SV09_9CLOT</name>
<gene>
    <name evidence="1" type="ORF">NCTC10913_02780</name>
</gene>
<dbReference type="Proteomes" id="UP000277570">
    <property type="component" value="Unassembled WGS sequence"/>
</dbReference>
<evidence type="ECO:0000313" key="1">
    <source>
        <dbReference type="EMBL" id="VDG72458.1"/>
    </source>
</evidence>
<comment type="caution">
    <text evidence="1">The sequence shown here is derived from an EMBL/GenBank/DDBJ whole genome shotgun (WGS) entry which is preliminary data.</text>
</comment>
<protein>
    <submittedName>
        <fullName evidence="1">Uncharacterized protein</fullName>
    </submittedName>
</protein>
<sequence length="49" mass="5593">MNEFVKINSDDIFKEALEIVENELGETLAEGDERKLFLRGLMPILVAIK</sequence>